<feature type="region of interest" description="Disordered" evidence="2">
    <location>
        <begin position="784"/>
        <end position="803"/>
    </location>
</feature>
<comment type="caution">
    <text evidence="4">The sequence shown here is derived from an EMBL/GenBank/DDBJ whole genome shotgun (WGS) entry which is preliminary data.</text>
</comment>
<sequence>MLQTDRRFVSLGNQKLDKGKKGLGFNEYSAVPPPPAQVHSPPKKDLSWMGLPEFVDDTVTDYSRPTPSIDVSKDVSDEQKAIWKSNSASFSEQGGSVGNVVSKPMIRFVKETGCPSVSKVNNTKNSRKPTVKYAEMYRNTSQSPRVQYARTKFPIVGLKVPTAKPTVDAVKGNRGKAVKASTCIPKDNIDDKGYWDSGCSRHMTGASIYMSEYEPYNGGYVSFGHRGGKITGKGTIKTGKIEFENVYFMKELKYNLFSVSQICDNKNSVLFTDSECLVLGKEFKLVDDTHVLLRTPRQQNMYSIDLKNIVPHKNLTCLIAKASVDECMLWHRRCDNGGEFRNKEMDEFYSRKCIKREFSNARTPQQNDVAERRNRTLIEAARTMLADAKLPVTFWAEAVNTACYVEHAMISHPQYQQTFSYLTQYPKSMAKLSFCDYHNMVAILEKTEHNTDFYQIVDFLEASHIRIETSDGGTKIIAKVDGKQRTISESSIRRHLKLNDEEGISTFPDTDLFENLSLMGYNILPNQSPKSTGFNEFSSNITTAIVCLATNRVYNFSKMILDDPIPQTTTTPAQADTPSPRILTKRTIWIAQSKVLSPGADEPVSLPRDDRHGEAFPTASSLDAGQDRENIAQTFAIPHKVSPRVTSLGGGEGNLEITQLKTRVQTLEDNEQRRERQDQEDAPNIGGVDQGEDLVEKSTDKGSEDTVEVEHVLNTMEAANVLSSGGAASTHAEIAIIAFVTPVATAGVATVSGSVPTASAIFTTISVVTPYSRRTRVSKGIIIEPSHPSHTTSVPTVSTKGKGKEKVVESTGIKKKKIQEKLDAQVARELVKSLLREEQVFKVQAEKDDEICRDF</sequence>
<dbReference type="InterPro" id="IPR039537">
    <property type="entry name" value="Retrotran_Ty1/copia-like"/>
</dbReference>
<keyword evidence="1" id="KW-0645">Protease</keyword>
<evidence type="ECO:0000313" key="4">
    <source>
        <dbReference type="EMBL" id="GJT32835.1"/>
    </source>
</evidence>
<dbReference type="PANTHER" id="PTHR42648">
    <property type="entry name" value="TRANSPOSASE, PUTATIVE-RELATED"/>
    <property type="match status" value="1"/>
</dbReference>
<feature type="region of interest" description="Disordered" evidence="2">
    <location>
        <begin position="667"/>
        <end position="693"/>
    </location>
</feature>
<dbReference type="PROSITE" id="PS50994">
    <property type="entry name" value="INTEGRASE"/>
    <property type="match status" value="1"/>
</dbReference>
<dbReference type="SUPFAM" id="SSF53098">
    <property type="entry name" value="Ribonuclease H-like"/>
    <property type="match status" value="1"/>
</dbReference>
<reference evidence="4" key="2">
    <citation type="submission" date="2022-01" db="EMBL/GenBank/DDBJ databases">
        <authorList>
            <person name="Yamashiro T."/>
            <person name="Shiraishi A."/>
            <person name="Satake H."/>
            <person name="Nakayama K."/>
        </authorList>
    </citation>
    <scope>NUCLEOTIDE SEQUENCE</scope>
</reference>
<evidence type="ECO:0000313" key="5">
    <source>
        <dbReference type="Proteomes" id="UP001151760"/>
    </source>
</evidence>
<evidence type="ECO:0000259" key="3">
    <source>
        <dbReference type="PROSITE" id="PS50994"/>
    </source>
</evidence>
<dbReference type="Pfam" id="PF22936">
    <property type="entry name" value="Pol_BBD"/>
    <property type="match status" value="1"/>
</dbReference>
<feature type="region of interest" description="Disordered" evidence="2">
    <location>
        <begin position="22"/>
        <end position="43"/>
    </location>
</feature>
<dbReference type="InterPro" id="IPR001584">
    <property type="entry name" value="Integrase_cat-core"/>
</dbReference>
<evidence type="ECO:0000256" key="1">
    <source>
        <dbReference type="ARBA" id="ARBA00022670"/>
    </source>
</evidence>
<name>A0ABQ5D0G4_9ASTR</name>
<accession>A0ABQ5D0G4</accession>
<dbReference type="EMBL" id="BQNB010014825">
    <property type="protein sequence ID" value="GJT32835.1"/>
    <property type="molecule type" value="Genomic_DNA"/>
</dbReference>
<dbReference type="InterPro" id="IPR054722">
    <property type="entry name" value="PolX-like_BBD"/>
</dbReference>
<dbReference type="PANTHER" id="PTHR42648:SF32">
    <property type="entry name" value="RIBONUCLEASE H-LIKE DOMAIN, GAG-PRE-INTEGRASE DOMAIN PROTEIN-RELATED"/>
    <property type="match status" value="1"/>
</dbReference>
<proteinExistence type="predicted"/>
<evidence type="ECO:0000256" key="2">
    <source>
        <dbReference type="SAM" id="MobiDB-lite"/>
    </source>
</evidence>
<keyword evidence="5" id="KW-1185">Reference proteome</keyword>
<dbReference type="Gene3D" id="3.30.420.10">
    <property type="entry name" value="Ribonuclease H-like superfamily/Ribonuclease H"/>
    <property type="match status" value="1"/>
</dbReference>
<keyword evidence="1" id="KW-0378">Hydrolase</keyword>
<dbReference type="Proteomes" id="UP001151760">
    <property type="component" value="Unassembled WGS sequence"/>
</dbReference>
<gene>
    <name evidence="4" type="ORF">Tco_0923254</name>
</gene>
<protein>
    <submittedName>
        <fullName evidence="4">Ribonuclease H-like domain-containing protein</fullName>
    </submittedName>
</protein>
<feature type="compositionally biased region" description="Low complexity" evidence="2">
    <location>
        <begin position="785"/>
        <end position="799"/>
    </location>
</feature>
<dbReference type="InterPro" id="IPR012337">
    <property type="entry name" value="RNaseH-like_sf"/>
</dbReference>
<feature type="region of interest" description="Disordered" evidence="2">
    <location>
        <begin position="599"/>
        <end position="622"/>
    </location>
</feature>
<feature type="compositionally biased region" description="Basic and acidic residues" evidence="2">
    <location>
        <begin position="670"/>
        <end position="679"/>
    </location>
</feature>
<reference evidence="4" key="1">
    <citation type="journal article" date="2022" name="Int. J. Mol. Sci.">
        <title>Draft Genome of Tanacetum Coccineum: Genomic Comparison of Closely Related Tanacetum-Family Plants.</title>
        <authorList>
            <person name="Yamashiro T."/>
            <person name="Shiraishi A."/>
            <person name="Nakayama K."/>
            <person name="Satake H."/>
        </authorList>
    </citation>
    <scope>NUCLEOTIDE SEQUENCE</scope>
</reference>
<organism evidence="4 5">
    <name type="scientific">Tanacetum coccineum</name>
    <dbReference type="NCBI Taxonomy" id="301880"/>
    <lineage>
        <taxon>Eukaryota</taxon>
        <taxon>Viridiplantae</taxon>
        <taxon>Streptophyta</taxon>
        <taxon>Embryophyta</taxon>
        <taxon>Tracheophyta</taxon>
        <taxon>Spermatophyta</taxon>
        <taxon>Magnoliopsida</taxon>
        <taxon>eudicotyledons</taxon>
        <taxon>Gunneridae</taxon>
        <taxon>Pentapetalae</taxon>
        <taxon>asterids</taxon>
        <taxon>campanulids</taxon>
        <taxon>Asterales</taxon>
        <taxon>Asteraceae</taxon>
        <taxon>Asteroideae</taxon>
        <taxon>Anthemideae</taxon>
        <taxon>Anthemidinae</taxon>
        <taxon>Tanacetum</taxon>
    </lineage>
</organism>
<dbReference type="InterPro" id="IPR036397">
    <property type="entry name" value="RNaseH_sf"/>
</dbReference>
<feature type="domain" description="Integrase catalytic" evidence="3">
    <location>
        <begin position="335"/>
        <end position="434"/>
    </location>
</feature>